<evidence type="ECO:0000313" key="2">
    <source>
        <dbReference type="Proteomes" id="UP000198883"/>
    </source>
</evidence>
<dbReference type="RefSeq" id="WP_143054816.1">
    <property type="nucleotide sequence ID" value="NZ_CP016180.1"/>
</dbReference>
<evidence type="ECO:0000313" key="1">
    <source>
        <dbReference type="EMBL" id="SEM34575.1"/>
    </source>
</evidence>
<protein>
    <submittedName>
        <fullName evidence="1">Uncharacterized protein</fullName>
    </submittedName>
</protein>
<dbReference type="GeneID" id="83544541"/>
<organism evidence="1 2">
    <name type="scientific">Phocoenobacter skyensis</name>
    <dbReference type="NCBI Taxonomy" id="97481"/>
    <lineage>
        <taxon>Bacteria</taxon>
        <taxon>Pseudomonadati</taxon>
        <taxon>Pseudomonadota</taxon>
        <taxon>Gammaproteobacteria</taxon>
        <taxon>Pasteurellales</taxon>
        <taxon>Pasteurellaceae</taxon>
        <taxon>Phocoenobacter</taxon>
    </lineage>
</organism>
<dbReference type="STRING" id="97481.SAMN05444853_11328"/>
<sequence>MGYNLWCILSRSKGQALGDVLQFQVFNEIGTAFELNCNTPVIDYHTNKAWYDLAKDFRWEEVELDLSEYLE</sequence>
<accession>A0A1H7XLL6</accession>
<dbReference type="AlphaFoldDB" id="A0A1H7XLL6"/>
<gene>
    <name evidence="1" type="ORF">SAMN05444853_11328</name>
</gene>
<dbReference type="EMBL" id="FOBN01000013">
    <property type="protein sequence ID" value="SEM34575.1"/>
    <property type="molecule type" value="Genomic_DNA"/>
</dbReference>
<reference evidence="2" key="1">
    <citation type="submission" date="2016-10" db="EMBL/GenBank/DDBJ databases">
        <authorList>
            <person name="Varghese N."/>
            <person name="Submissions S."/>
        </authorList>
    </citation>
    <scope>NUCLEOTIDE SEQUENCE [LARGE SCALE GENOMIC DNA]</scope>
    <source>
        <strain evidence="2">DSM 24204</strain>
    </source>
</reference>
<dbReference type="Proteomes" id="UP000198883">
    <property type="component" value="Unassembled WGS sequence"/>
</dbReference>
<proteinExistence type="predicted"/>
<name>A0A1H7XLL6_9PAST</name>